<keyword evidence="2" id="KW-0378">Hydrolase</keyword>
<feature type="domain" description="Serine aminopeptidase S33" evidence="1">
    <location>
        <begin position="12"/>
        <end position="249"/>
    </location>
</feature>
<dbReference type="PANTHER" id="PTHR43433:SF5">
    <property type="entry name" value="AB HYDROLASE-1 DOMAIN-CONTAINING PROTEIN"/>
    <property type="match status" value="1"/>
</dbReference>
<dbReference type="PRINTS" id="PR00111">
    <property type="entry name" value="ABHYDROLASE"/>
</dbReference>
<dbReference type="GO" id="GO:0052689">
    <property type="term" value="F:carboxylic ester hydrolase activity"/>
    <property type="evidence" value="ECO:0007669"/>
    <property type="project" value="InterPro"/>
</dbReference>
<dbReference type="PIRSF" id="PIRSF017388">
    <property type="entry name" value="Esterase_lipase"/>
    <property type="match status" value="1"/>
</dbReference>
<sequence>MKTIELAGGPHAVLALHGLLGNPLEMQYVGKRLQRAGYTVVIPLIPGYGYSSGQADSYRTTRSERWFEEVSRLFDQLKQTHKSVSVVGLCIGAVLALRLAIERGDEVAALGLLATTLSYDGWSIPKYRFLLPLAYYTPARHWYSYQERYPYGLKNENLRRWIAREMKVSDSSAAGASRLSAEGIFQAHRLIKQVRSQLSKVIAPALIIHAEEDDVASTKSADLVERSISSPSRRKIILHDSYHIITLDNEKELVADETIAFFNQHLPAEDALLNRA</sequence>
<dbReference type="InterPro" id="IPR012354">
    <property type="entry name" value="Esterase_lipase"/>
</dbReference>
<proteinExistence type="predicted"/>
<dbReference type="InterPro" id="IPR050471">
    <property type="entry name" value="AB_hydrolase"/>
</dbReference>
<dbReference type="Pfam" id="PF12146">
    <property type="entry name" value="Hydrolase_4"/>
    <property type="match status" value="1"/>
</dbReference>
<gene>
    <name evidence="2" type="ORF">GEV02_13350</name>
</gene>
<name>A0A6A7N2D2_9BURK</name>
<evidence type="ECO:0000259" key="1">
    <source>
        <dbReference type="Pfam" id="PF12146"/>
    </source>
</evidence>
<dbReference type="AlphaFoldDB" id="A0A6A7N2D2"/>
<evidence type="ECO:0000313" key="2">
    <source>
        <dbReference type="EMBL" id="MQA39137.1"/>
    </source>
</evidence>
<dbReference type="EMBL" id="WHUG01000004">
    <property type="protein sequence ID" value="MQA39137.1"/>
    <property type="molecule type" value="Genomic_DNA"/>
</dbReference>
<protein>
    <submittedName>
        <fullName evidence="2">Alpha/beta fold hydrolase</fullName>
    </submittedName>
</protein>
<accession>A0A6A7N2D2</accession>
<evidence type="ECO:0000313" key="3">
    <source>
        <dbReference type="Proteomes" id="UP000440498"/>
    </source>
</evidence>
<dbReference type="RefSeq" id="WP_152838418.1">
    <property type="nucleotide sequence ID" value="NZ_WHUG01000004.1"/>
</dbReference>
<organism evidence="2 3">
    <name type="scientific">Rugamonas aquatica</name>
    <dbReference type="NCBI Taxonomy" id="2743357"/>
    <lineage>
        <taxon>Bacteria</taxon>
        <taxon>Pseudomonadati</taxon>
        <taxon>Pseudomonadota</taxon>
        <taxon>Betaproteobacteria</taxon>
        <taxon>Burkholderiales</taxon>
        <taxon>Oxalobacteraceae</taxon>
        <taxon>Telluria group</taxon>
        <taxon>Rugamonas</taxon>
    </lineage>
</organism>
<dbReference type="Gene3D" id="3.40.50.1820">
    <property type="entry name" value="alpha/beta hydrolase"/>
    <property type="match status" value="1"/>
</dbReference>
<dbReference type="InterPro" id="IPR000073">
    <property type="entry name" value="AB_hydrolase_1"/>
</dbReference>
<dbReference type="InterPro" id="IPR029058">
    <property type="entry name" value="AB_hydrolase_fold"/>
</dbReference>
<dbReference type="Proteomes" id="UP000440498">
    <property type="component" value="Unassembled WGS sequence"/>
</dbReference>
<dbReference type="SUPFAM" id="SSF53474">
    <property type="entry name" value="alpha/beta-Hydrolases"/>
    <property type="match status" value="1"/>
</dbReference>
<keyword evidence="3" id="KW-1185">Reference proteome</keyword>
<dbReference type="PANTHER" id="PTHR43433">
    <property type="entry name" value="HYDROLASE, ALPHA/BETA FOLD FAMILY PROTEIN"/>
    <property type="match status" value="1"/>
</dbReference>
<dbReference type="InterPro" id="IPR022742">
    <property type="entry name" value="Hydrolase_4"/>
</dbReference>
<comment type="caution">
    <text evidence="2">The sequence shown here is derived from an EMBL/GenBank/DDBJ whole genome shotgun (WGS) entry which is preliminary data.</text>
</comment>
<reference evidence="2 3" key="1">
    <citation type="submission" date="2019-10" db="EMBL/GenBank/DDBJ databases">
        <title>Two novel species isolated from a subtropical stream in China.</title>
        <authorList>
            <person name="Lu H."/>
        </authorList>
    </citation>
    <scope>NUCLEOTIDE SEQUENCE [LARGE SCALE GENOMIC DNA]</scope>
    <source>
        <strain evidence="2 3">FT29W</strain>
    </source>
</reference>